<reference evidence="2 3" key="1">
    <citation type="submission" date="2017-11" db="EMBL/GenBank/DDBJ databases">
        <title>Molecular characterization of Burkholderia pseudomallei and closely related isolates from Vietnam.</title>
        <authorList>
            <person name="Ustinov D.V."/>
            <person name="Antonov A.S."/>
            <person name="Avdusheva E.F."/>
            <person name="Shpak I.M."/>
            <person name="Zakharova I.B."/>
            <person name="Thi L.A."/>
            <person name="Teteryatnikova N."/>
            <person name="Lopasteyskaya Y.A."/>
            <person name="Kuzyutina J.A."/>
            <person name="Ngo T.N."/>
            <person name="Victorov D.V."/>
        </authorList>
    </citation>
    <scope>NUCLEOTIDE SEQUENCE [LARGE SCALE GENOMIC DNA]</scope>
    <source>
        <strain evidence="2 3">V1512</strain>
    </source>
</reference>
<evidence type="ECO:0000313" key="2">
    <source>
        <dbReference type="EMBL" id="PJO66022.1"/>
    </source>
</evidence>
<dbReference type="EMBL" id="PHRB01000010">
    <property type="protein sequence ID" value="PJO66022.1"/>
    <property type="molecule type" value="Genomic_DNA"/>
</dbReference>
<gene>
    <name evidence="2" type="ORF">CWD88_12085</name>
</gene>
<name>A0AAX0UD13_BURPE</name>
<feature type="region of interest" description="Disordered" evidence="1">
    <location>
        <begin position="1"/>
        <end position="59"/>
    </location>
</feature>
<evidence type="ECO:0000256" key="1">
    <source>
        <dbReference type="SAM" id="MobiDB-lite"/>
    </source>
</evidence>
<accession>A0AAX0UD13</accession>
<dbReference type="Proteomes" id="UP000231878">
    <property type="component" value="Unassembled WGS sequence"/>
</dbReference>
<organism evidence="2 3">
    <name type="scientific">Burkholderia pseudomallei</name>
    <name type="common">Pseudomonas pseudomallei</name>
    <dbReference type="NCBI Taxonomy" id="28450"/>
    <lineage>
        <taxon>Bacteria</taxon>
        <taxon>Pseudomonadati</taxon>
        <taxon>Pseudomonadota</taxon>
        <taxon>Betaproteobacteria</taxon>
        <taxon>Burkholderiales</taxon>
        <taxon>Burkholderiaceae</taxon>
        <taxon>Burkholderia</taxon>
        <taxon>pseudomallei group</taxon>
    </lineage>
</organism>
<comment type="caution">
    <text evidence="2">The sequence shown here is derived from an EMBL/GenBank/DDBJ whole genome shotgun (WGS) entry which is preliminary data.</text>
</comment>
<sequence length="59" mass="6284">MTSAEQQATSDERPTPVGCSRIRCDRSLHRPTHCGRFMPPDANRSPASRAGVGRGCASG</sequence>
<protein>
    <submittedName>
        <fullName evidence="2">Uncharacterized protein</fullName>
    </submittedName>
</protein>
<proteinExistence type="predicted"/>
<evidence type="ECO:0000313" key="3">
    <source>
        <dbReference type="Proteomes" id="UP000231878"/>
    </source>
</evidence>
<dbReference type="AlphaFoldDB" id="A0AAX0UD13"/>